<reference evidence="2" key="1">
    <citation type="submission" date="2017-03" db="EMBL/GenBank/DDBJ databases">
        <title>Phytopthora megakarya and P. palmivora, two closely related causual agents of cacao black pod achieved similar genome size and gene model numbers by different mechanisms.</title>
        <authorList>
            <person name="Ali S."/>
            <person name="Shao J."/>
            <person name="Larry D.J."/>
            <person name="Kronmiller B."/>
            <person name="Shen D."/>
            <person name="Strem M.D."/>
            <person name="Melnick R.L."/>
            <person name="Guiltinan M.J."/>
            <person name="Tyler B.M."/>
            <person name="Meinhardt L.W."/>
            <person name="Bailey B.A."/>
        </authorList>
    </citation>
    <scope>NUCLEOTIDE SEQUENCE [LARGE SCALE GENOMIC DNA]</scope>
    <source>
        <strain evidence="2">zdho120</strain>
    </source>
</reference>
<keyword evidence="1" id="KW-0695">RNA-directed DNA polymerase</keyword>
<sequence>MSGQSGAGHVVSDPSNGKCVAPMLQKRTWIHHLLLKINPDASDLDLTWDSDYDECVYYHEGSDLYAEDVDVQIAVLSEVPVTTDNVQVEEIQLCNGLPPAARGVVCNFDVGGVRPITLKCRKLQIQFREKLAGLI</sequence>
<accession>A0A225W250</accession>
<dbReference type="Proteomes" id="UP000198211">
    <property type="component" value="Unassembled WGS sequence"/>
</dbReference>
<dbReference type="OrthoDB" id="120907at2759"/>
<keyword evidence="2" id="KW-1185">Reference proteome</keyword>
<keyword evidence="1" id="KW-0808">Transferase</keyword>
<name>A0A225W250_9STRA</name>
<protein>
    <submittedName>
        <fullName evidence="1">Reverse transcriptase</fullName>
    </submittedName>
</protein>
<comment type="caution">
    <text evidence="1">The sequence shown here is derived from an EMBL/GenBank/DDBJ whole genome shotgun (WGS) entry which is preliminary data.</text>
</comment>
<dbReference type="AlphaFoldDB" id="A0A225W250"/>
<organism evidence="1 2">
    <name type="scientific">Phytophthora megakarya</name>
    <dbReference type="NCBI Taxonomy" id="4795"/>
    <lineage>
        <taxon>Eukaryota</taxon>
        <taxon>Sar</taxon>
        <taxon>Stramenopiles</taxon>
        <taxon>Oomycota</taxon>
        <taxon>Peronosporomycetes</taxon>
        <taxon>Peronosporales</taxon>
        <taxon>Peronosporaceae</taxon>
        <taxon>Phytophthora</taxon>
    </lineage>
</organism>
<evidence type="ECO:0000313" key="2">
    <source>
        <dbReference type="Proteomes" id="UP000198211"/>
    </source>
</evidence>
<gene>
    <name evidence="1" type="ORF">PHMEG_00015942</name>
</gene>
<dbReference type="EMBL" id="NBNE01002230">
    <property type="protein sequence ID" value="OWZ11087.1"/>
    <property type="molecule type" value="Genomic_DNA"/>
</dbReference>
<keyword evidence="1" id="KW-0548">Nucleotidyltransferase</keyword>
<evidence type="ECO:0000313" key="1">
    <source>
        <dbReference type="EMBL" id="OWZ11087.1"/>
    </source>
</evidence>
<dbReference type="GO" id="GO:0003964">
    <property type="term" value="F:RNA-directed DNA polymerase activity"/>
    <property type="evidence" value="ECO:0007669"/>
    <property type="project" value="UniProtKB-KW"/>
</dbReference>
<proteinExistence type="predicted"/>